<evidence type="ECO:0000313" key="2">
    <source>
        <dbReference type="Proteomes" id="UP001524383"/>
    </source>
</evidence>
<accession>A0ABD4TMS2</accession>
<dbReference type="AlphaFoldDB" id="A0ABD4TMS2"/>
<organism evidence="1 2">
    <name type="scientific">Methanocalculus taiwanensis</name>
    <dbReference type="NCBI Taxonomy" id="106207"/>
    <lineage>
        <taxon>Archaea</taxon>
        <taxon>Methanobacteriati</taxon>
        <taxon>Methanobacteriota</taxon>
        <taxon>Stenosarchaea group</taxon>
        <taxon>Methanomicrobia</taxon>
        <taxon>Methanomicrobiales</taxon>
        <taxon>Methanocalculaceae</taxon>
        <taxon>Methanocalculus</taxon>
    </lineage>
</organism>
<name>A0ABD4TMS2_9EURY</name>
<reference evidence="1 2" key="1">
    <citation type="submission" date="2019-08" db="EMBL/GenBank/DDBJ databases">
        <authorList>
            <person name="Chen S.-C."/>
            <person name="Lai M.-C."/>
            <person name="You Y.-T."/>
        </authorList>
    </citation>
    <scope>NUCLEOTIDE SEQUENCE [LARGE SCALE GENOMIC DNA]</scope>
    <source>
        <strain evidence="1 2">P2F9704a</strain>
    </source>
</reference>
<sequence>MTFKGVAERIGRKYAMWNANRIRGVLVDDTFKADGRVLMYHAASDRLVYVDLPSGGSPFVTLDGGDPGTGGSLLIDCGDPGSVGGAIIHCGGV</sequence>
<gene>
    <name evidence="1" type="ORF">FTO68_06270</name>
</gene>
<evidence type="ECO:0000313" key="1">
    <source>
        <dbReference type="EMBL" id="MCQ1538590.1"/>
    </source>
</evidence>
<dbReference type="EMBL" id="VOTZ01000011">
    <property type="protein sequence ID" value="MCQ1538590.1"/>
    <property type="molecule type" value="Genomic_DNA"/>
</dbReference>
<dbReference type="Proteomes" id="UP001524383">
    <property type="component" value="Unassembled WGS sequence"/>
</dbReference>
<proteinExistence type="predicted"/>
<comment type="caution">
    <text evidence="1">The sequence shown here is derived from an EMBL/GenBank/DDBJ whole genome shotgun (WGS) entry which is preliminary data.</text>
</comment>
<dbReference type="RefSeq" id="WP_255332540.1">
    <property type="nucleotide sequence ID" value="NZ_VOTZ01000011.1"/>
</dbReference>
<protein>
    <submittedName>
        <fullName evidence="1">Uncharacterized protein</fullName>
    </submittedName>
</protein>
<keyword evidence="2" id="KW-1185">Reference proteome</keyword>